<dbReference type="OMA" id="TGNYWTD"/>
<evidence type="ECO:0000313" key="12">
    <source>
        <dbReference type="Proteomes" id="UP000007431"/>
    </source>
</evidence>
<feature type="transmembrane region" description="Helical" evidence="10">
    <location>
        <begin position="71"/>
        <end position="90"/>
    </location>
</feature>
<keyword evidence="12" id="KW-1185">Reference proteome</keyword>
<proteinExistence type="inferred from homology"/>
<reference evidence="11 12" key="1">
    <citation type="journal article" date="2010" name="Nat. Biotechnol.">
        <title>Genome sequence of the model mushroom Schizophyllum commune.</title>
        <authorList>
            <person name="Ohm R.A."/>
            <person name="de Jong J.F."/>
            <person name="Lugones L.G."/>
            <person name="Aerts A."/>
            <person name="Kothe E."/>
            <person name="Stajich J.E."/>
            <person name="de Vries R.P."/>
            <person name="Record E."/>
            <person name="Levasseur A."/>
            <person name="Baker S.E."/>
            <person name="Bartholomew K.A."/>
            <person name="Coutinho P.M."/>
            <person name="Erdmann S."/>
            <person name="Fowler T.J."/>
            <person name="Gathman A.C."/>
            <person name="Lombard V."/>
            <person name="Henrissat B."/>
            <person name="Knabe N."/>
            <person name="Kuees U."/>
            <person name="Lilly W.W."/>
            <person name="Lindquist E."/>
            <person name="Lucas S."/>
            <person name="Magnuson J.K."/>
            <person name="Piumi F."/>
            <person name="Raudaskoski M."/>
            <person name="Salamov A."/>
            <person name="Schmutz J."/>
            <person name="Schwarze F.W.M.R."/>
            <person name="vanKuyk P.A."/>
            <person name="Horton J.S."/>
            <person name="Grigoriev I.V."/>
            <person name="Woesten H.A.B."/>
        </authorList>
    </citation>
    <scope>NUCLEOTIDE SEQUENCE [LARGE SCALE GENOMIC DNA]</scope>
    <source>
        <strain evidence="12">H4-8 / FGSC 9210</strain>
    </source>
</reference>
<dbReference type="GO" id="GO:0005743">
    <property type="term" value="C:mitochondrial inner membrane"/>
    <property type="evidence" value="ECO:0007669"/>
    <property type="project" value="UniProtKB-SubCell"/>
</dbReference>
<comment type="subcellular location">
    <subcellularLocation>
        <location evidence="1">Mitochondrion inner membrane</location>
    </subcellularLocation>
</comment>
<accession>D8Q0H5</accession>
<gene>
    <name evidence="11" type="ORF">SCHCODRAFT_234104</name>
</gene>
<evidence type="ECO:0000256" key="7">
    <source>
        <dbReference type="ARBA" id="ARBA00023128"/>
    </source>
</evidence>
<dbReference type="AlphaFoldDB" id="D8Q0H5"/>
<dbReference type="InterPro" id="IPR022533">
    <property type="entry name" value="Cox20"/>
</dbReference>
<dbReference type="eggNOG" id="ENOG502S3BD">
    <property type="taxonomic scope" value="Eukaryota"/>
</dbReference>
<evidence type="ECO:0000256" key="9">
    <source>
        <dbReference type="SAM" id="MobiDB-lite"/>
    </source>
</evidence>
<evidence type="ECO:0000256" key="10">
    <source>
        <dbReference type="SAM" id="Phobius"/>
    </source>
</evidence>
<keyword evidence="5" id="KW-0999">Mitochondrion inner membrane</keyword>
<dbReference type="RefSeq" id="XP_003033259.1">
    <property type="nucleotide sequence ID" value="XM_003033213.1"/>
</dbReference>
<evidence type="ECO:0000256" key="1">
    <source>
        <dbReference type="ARBA" id="ARBA00004273"/>
    </source>
</evidence>
<dbReference type="PANTHER" id="PTHR31586:SF1">
    <property type="entry name" value="CYTOCHROME C OXIDASE ASSEMBLY PROTEIN COX20, MITOCHONDRIAL"/>
    <property type="match status" value="1"/>
</dbReference>
<organism evidence="12">
    <name type="scientific">Schizophyllum commune (strain H4-8 / FGSC 9210)</name>
    <name type="common">Split gill fungus</name>
    <dbReference type="NCBI Taxonomy" id="578458"/>
    <lineage>
        <taxon>Eukaryota</taxon>
        <taxon>Fungi</taxon>
        <taxon>Dikarya</taxon>
        <taxon>Basidiomycota</taxon>
        <taxon>Agaricomycotina</taxon>
        <taxon>Agaricomycetes</taxon>
        <taxon>Agaricomycetidae</taxon>
        <taxon>Agaricales</taxon>
        <taxon>Schizophyllaceae</taxon>
        <taxon>Schizophyllum</taxon>
    </lineage>
</organism>
<dbReference type="GeneID" id="9595365"/>
<dbReference type="VEuPathDB" id="FungiDB:SCHCODRAFT_02618372"/>
<name>D8Q0H5_SCHCM</name>
<comment type="similarity">
    <text evidence="2">Belongs to the COX20 family.</text>
</comment>
<dbReference type="KEGG" id="scm:SCHCO_02618372"/>
<sequence>MSDPVSSPAPSPTPNSPPPNKPSKDGSIIDWYKSSPPLEKIPCARNSLLSGLASAVGFGTLRGISGGPLVAANWAFGSFMMVSMGTWWMCWRKFEQEKEQVRLVMEANGRRAQREAEAARRGSVAAESAAPPVS</sequence>
<evidence type="ECO:0000256" key="4">
    <source>
        <dbReference type="ARBA" id="ARBA00022692"/>
    </source>
</evidence>
<dbReference type="Proteomes" id="UP000007431">
    <property type="component" value="Unassembled WGS sequence"/>
</dbReference>
<dbReference type="FunCoup" id="D8Q0H5">
    <property type="interactions" value="149"/>
</dbReference>
<dbReference type="InParanoid" id="D8Q0H5"/>
<dbReference type="GO" id="GO:0033617">
    <property type="term" value="P:mitochondrial respiratory chain complex IV assembly"/>
    <property type="evidence" value="ECO:0007669"/>
    <property type="project" value="InterPro"/>
</dbReference>
<dbReference type="Pfam" id="PF12597">
    <property type="entry name" value="Cox20"/>
    <property type="match status" value="1"/>
</dbReference>
<feature type="region of interest" description="Disordered" evidence="9">
    <location>
        <begin position="1"/>
        <end position="30"/>
    </location>
</feature>
<protein>
    <recommendedName>
        <fullName evidence="3">Cytochrome c oxidase assembly protein COX20, mitochondrial</fullName>
    </recommendedName>
</protein>
<dbReference type="OrthoDB" id="14603at2759"/>
<dbReference type="HOGENOM" id="CLU_101495_2_0_1"/>
<evidence type="ECO:0000256" key="6">
    <source>
        <dbReference type="ARBA" id="ARBA00022989"/>
    </source>
</evidence>
<keyword evidence="6 10" id="KW-1133">Transmembrane helix</keyword>
<keyword evidence="4 10" id="KW-0812">Transmembrane</keyword>
<evidence type="ECO:0000313" key="11">
    <source>
        <dbReference type="EMBL" id="EFI98356.1"/>
    </source>
</evidence>
<evidence type="ECO:0000256" key="8">
    <source>
        <dbReference type="ARBA" id="ARBA00023136"/>
    </source>
</evidence>
<keyword evidence="8 10" id="KW-0472">Membrane</keyword>
<keyword evidence="7" id="KW-0496">Mitochondrion</keyword>
<feature type="region of interest" description="Disordered" evidence="9">
    <location>
        <begin position="112"/>
        <end position="134"/>
    </location>
</feature>
<evidence type="ECO:0000256" key="3">
    <source>
        <dbReference type="ARBA" id="ARBA00017689"/>
    </source>
</evidence>
<feature type="compositionally biased region" description="Pro residues" evidence="9">
    <location>
        <begin position="7"/>
        <end position="21"/>
    </location>
</feature>
<feature type="compositionally biased region" description="Low complexity" evidence="9">
    <location>
        <begin position="121"/>
        <end position="134"/>
    </location>
</feature>
<evidence type="ECO:0000256" key="2">
    <source>
        <dbReference type="ARBA" id="ARBA00009575"/>
    </source>
</evidence>
<evidence type="ECO:0000256" key="5">
    <source>
        <dbReference type="ARBA" id="ARBA00022792"/>
    </source>
</evidence>
<dbReference type="PANTHER" id="PTHR31586">
    <property type="entry name" value="CYTOCHROME C OXIDASE PROTEIN 20"/>
    <property type="match status" value="1"/>
</dbReference>
<dbReference type="EMBL" id="GL377305">
    <property type="protein sequence ID" value="EFI98356.1"/>
    <property type="molecule type" value="Genomic_DNA"/>
</dbReference>